<dbReference type="UniPathway" id="UPA00378"/>
<organism evidence="15 16">
    <name type="scientific">Clytia hemisphaerica</name>
    <dbReference type="NCBI Taxonomy" id="252671"/>
    <lineage>
        <taxon>Eukaryota</taxon>
        <taxon>Metazoa</taxon>
        <taxon>Cnidaria</taxon>
        <taxon>Hydrozoa</taxon>
        <taxon>Hydroidolina</taxon>
        <taxon>Leptothecata</taxon>
        <taxon>Obeliida</taxon>
        <taxon>Clytiidae</taxon>
        <taxon>Clytia</taxon>
    </lineage>
</organism>
<comment type="subcellular location">
    <subcellularLocation>
        <location evidence="1">Golgi apparatus membrane</location>
        <topology evidence="1">Single-pass type II membrane protein</topology>
    </subcellularLocation>
    <subcellularLocation>
        <location evidence="12">Golgi apparatus</location>
        <location evidence="12">Golgi stack membrane</location>
        <topology evidence="12">Single-pass type II membrane protein</topology>
    </subcellularLocation>
</comment>
<evidence type="ECO:0000256" key="5">
    <source>
        <dbReference type="ARBA" id="ARBA00022679"/>
    </source>
</evidence>
<evidence type="ECO:0000259" key="13">
    <source>
        <dbReference type="Pfam" id="PF00852"/>
    </source>
</evidence>
<dbReference type="FunFam" id="3.40.50.11660:FF:000002">
    <property type="entry name" value="Alpha-(1,3)-fucosyltransferase"/>
    <property type="match status" value="1"/>
</dbReference>
<dbReference type="Gene3D" id="3.40.50.11660">
    <property type="entry name" value="Glycosyl transferase family 10, C-terminal domain"/>
    <property type="match status" value="1"/>
</dbReference>
<keyword evidence="4 12" id="KW-0328">Glycosyltransferase</keyword>
<proteinExistence type="inferred from homology"/>
<keyword evidence="7" id="KW-0735">Signal-anchor</keyword>
<dbReference type="InterPro" id="IPR038577">
    <property type="entry name" value="GT10-like_C_sf"/>
</dbReference>
<accession>A0A7M5VDM3</accession>
<comment type="pathway">
    <text evidence="2">Protein modification; protein glycosylation.</text>
</comment>
<evidence type="ECO:0000256" key="9">
    <source>
        <dbReference type="ARBA" id="ARBA00023034"/>
    </source>
</evidence>
<evidence type="ECO:0000256" key="11">
    <source>
        <dbReference type="ARBA" id="ARBA00023180"/>
    </source>
</evidence>
<evidence type="ECO:0000256" key="10">
    <source>
        <dbReference type="ARBA" id="ARBA00023136"/>
    </source>
</evidence>
<evidence type="ECO:0000256" key="12">
    <source>
        <dbReference type="RuleBase" id="RU003832"/>
    </source>
</evidence>
<dbReference type="PANTHER" id="PTHR48438:SF1">
    <property type="entry name" value="ALPHA-(1,3)-FUCOSYLTRANSFERASE C-RELATED"/>
    <property type="match status" value="1"/>
</dbReference>
<dbReference type="OrthoDB" id="5951578at2759"/>
<feature type="domain" description="Fucosyltransferase C-terminal" evidence="13">
    <location>
        <begin position="299"/>
        <end position="470"/>
    </location>
</feature>
<dbReference type="EnsemblMetazoa" id="CLYHEMT007998.2">
    <property type="protein sequence ID" value="CLYHEMP007998.2"/>
    <property type="gene ID" value="CLYHEMG007998"/>
</dbReference>
<comment type="similarity">
    <text evidence="3 12">Belongs to the glycosyltransferase 10 family.</text>
</comment>
<dbReference type="PANTHER" id="PTHR48438">
    <property type="entry name" value="ALPHA-(1,3)-FUCOSYLTRANSFERASE C-RELATED"/>
    <property type="match status" value="1"/>
</dbReference>
<keyword evidence="8" id="KW-1133">Transmembrane helix</keyword>
<evidence type="ECO:0000313" key="15">
    <source>
        <dbReference type="EnsemblMetazoa" id="CLYHEMP007998.2"/>
    </source>
</evidence>
<dbReference type="SUPFAM" id="SSF53756">
    <property type="entry name" value="UDP-Glycosyltransferase/glycogen phosphorylase"/>
    <property type="match status" value="1"/>
</dbReference>
<keyword evidence="6 12" id="KW-0812">Transmembrane</keyword>
<keyword evidence="10" id="KW-0472">Membrane</keyword>
<reference evidence="15" key="1">
    <citation type="submission" date="2021-01" db="UniProtKB">
        <authorList>
            <consortium name="EnsemblMetazoa"/>
        </authorList>
    </citation>
    <scope>IDENTIFICATION</scope>
</reference>
<dbReference type="EC" id="2.4.1.-" evidence="12"/>
<evidence type="ECO:0000256" key="6">
    <source>
        <dbReference type="ARBA" id="ARBA00022692"/>
    </source>
</evidence>
<evidence type="ECO:0000313" key="16">
    <source>
        <dbReference type="Proteomes" id="UP000594262"/>
    </source>
</evidence>
<evidence type="ECO:0000256" key="2">
    <source>
        <dbReference type="ARBA" id="ARBA00004922"/>
    </source>
</evidence>
<feature type="domain" description="Fucosyltransferase N-terminal" evidence="14">
    <location>
        <begin position="162"/>
        <end position="277"/>
    </location>
</feature>
<protein>
    <recommendedName>
        <fullName evidence="12">Fucosyltransferase</fullName>
        <ecNumber evidence="12">2.4.1.-</ecNumber>
    </recommendedName>
</protein>
<dbReference type="InterPro" id="IPR055270">
    <property type="entry name" value="Glyco_tran_10_C"/>
</dbReference>
<evidence type="ECO:0000256" key="4">
    <source>
        <dbReference type="ARBA" id="ARBA00022676"/>
    </source>
</evidence>
<dbReference type="AlphaFoldDB" id="A0A7M5VDM3"/>
<evidence type="ECO:0000256" key="7">
    <source>
        <dbReference type="ARBA" id="ARBA00022968"/>
    </source>
</evidence>
<dbReference type="GO" id="GO:0032580">
    <property type="term" value="C:Golgi cisterna membrane"/>
    <property type="evidence" value="ECO:0007669"/>
    <property type="project" value="UniProtKB-SubCell"/>
</dbReference>
<dbReference type="InterPro" id="IPR001503">
    <property type="entry name" value="Glyco_trans_10"/>
</dbReference>
<dbReference type="Proteomes" id="UP000594262">
    <property type="component" value="Unplaced"/>
</dbReference>
<keyword evidence="9 12" id="KW-0333">Golgi apparatus</keyword>
<dbReference type="InterPro" id="IPR031481">
    <property type="entry name" value="Glyco_tran_10_N"/>
</dbReference>
<dbReference type="Pfam" id="PF17039">
    <property type="entry name" value="Glyco_tran_10_N"/>
    <property type="match status" value="1"/>
</dbReference>
<evidence type="ECO:0000256" key="8">
    <source>
        <dbReference type="ARBA" id="ARBA00022989"/>
    </source>
</evidence>
<sequence>MKKPYFILLLCIAILAFYFMFESWNQDILDKKSILNIQPLPVAIEAQDSVTEILKSKIILTAKEKKRKNIHFLYEDEKAYISKTPTDKIVYQRAVNDMASIKTDTLSSSLNSSFMNFSKSLNNRKVKKSVQNFTANMNINETTNSAYLNDTSFKNRTQQKKSSKTILVYTRYSESKIWPRMKPTDLVKELDGSSCGNSICSLTYNKTMLLKSDAVLFHEPYLPSSILLKHLRAIVPESQFWIWNLREPPTHLTKDLSRYNNIFNWTCTYSRKSEVYDPIFHIVSKAGKKTLTSQDFSKGRTKMIFAAINNCFVERVLMIKRLKKLVSFDVYGACGRKVGDANLPPCPRFTESCSKIMRKYHFYFAMENSYCDNYITEKYYQNGLLNGLIPIVLGGAHYGDNRVAISHSYINLQDFDSLENLTNFLEYLANNKTAYNKYFWWRDFYEIKRQSKVCAVCKRLWESEKADKEIDTTSYNSTTGHELSTFWSVKKNCKSWMKIISKYI</sequence>
<evidence type="ECO:0000259" key="14">
    <source>
        <dbReference type="Pfam" id="PF17039"/>
    </source>
</evidence>
<keyword evidence="11" id="KW-0325">Glycoprotein</keyword>
<name>A0A7M5VDM3_9CNID</name>
<keyword evidence="16" id="KW-1185">Reference proteome</keyword>
<evidence type="ECO:0000256" key="1">
    <source>
        <dbReference type="ARBA" id="ARBA00004323"/>
    </source>
</evidence>
<dbReference type="Pfam" id="PF00852">
    <property type="entry name" value="Glyco_transf_10"/>
    <property type="match status" value="1"/>
</dbReference>
<dbReference type="GO" id="GO:0000139">
    <property type="term" value="C:Golgi membrane"/>
    <property type="evidence" value="ECO:0007669"/>
    <property type="project" value="UniProtKB-SubCell"/>
</dbReference>
<keyword evidence="5 12" id="KW-0808">Transferase</keyword>
<evidence type="ECO:0000256" key="3">
    <source>
        <dbReference type="ARBA" id="ARBA00008919"/>
    </source>
</evidence>
<dbReference type="GO" id="GO:0008417">
    <property type="term" value="F:fucosyltransferase activity"/>
    <property type="evidence" value="ECO:0007669"/>
    <property type="project" value="InterPro"/>
</dbReference>